<dbReference type="Pfam" id="PF00370">
    <property type="entry name" value="FGGY_N"/>
    <property type="match status" value="1"/>
</dbReference>
<dbReference type="CDD" id="cd07808">
    <property type="entry name" value="ASKHA_NBD_FGGY_EcXK-like"/>
    <property type="match status" value="1"/>
</dbReference>
<dbReference type="Proteomes" id="UP000055060">
    <property type="component" value="Unassembled WGS sequence"/>
</dbReference>
<proteinExistence type="inferred from homology"/>
<dbReference type="PROSITE" id="PS00445">
    <property type="entry name" value="FGGY_KINASES_2"/>
    <property type="match status" value="1"/>
</dbReference>
<gene>
    <name evidence="7" type="ORF">LARV_01742</name>
</gene>
<organism evidence="7">
    <name type="scientific">Longilinea arvoryzae</name>
    <dbReference type="NCBI Taxonomy" id="360412"/>
    <lineage>
        <taxon>Bacteria</taxon>
        <taxon>Bacillati</taxon>
        <taxon>Chloroflexota</taxon>
        <taxon>Anaerolineae</taxon>
        <taxon>Anaerolineales</taxon>
        <taxon>Anaerolineaceae</taxon>
        <taxon>Longilinea</taxon>
    </lineage>
</organism>
<evidence type="ECO:0000313" key="8">
    <source>
        <dbReference type="Proteomes" id="UP000055060"/>
    </source>
</evidence>
<dbReference type="InterPro" id="IPR043129">
    <property type="entry name" value="ATPase_NBD"/>
</dbReference>
<comment type="similarity">
    <text evidence="1 4">Belongs to the FGGY kinase family.</text>
</comment>
<dbReference type="PIRSF" id="PIRSF000538">
    <property type="entry name" value="GlpK"/>
    <property type="match status" value="1"/>
</dbReference>
<evidence type="ECO:0000259" key="6">
    <source>
        <dbReference type="Pfam" id="PF02782"/>
    </source>
</evidence>
<evidence type="ECO:0000256" key="4">
    <source>
        <dbReference type="RuleBase" id="RU003733"/>
    </source>
</evidence>
<sequence length="499" mass="54417">MDCWIGLDLGTSFVKAGLYDLMGHELAVAREPLSLNMPAPGWAEQDPREWWLAIQKVLRSLTDRFDARMIRAVCLCAQCPGQVIVGKDQEPLGNAIIWLDQRAADEAAWLDNNVGPQDRLAWIGEAQLGDPHSSPARILWLKNHDPRFERAEYILQPKDFMGFMLTARVATDRNTAYNLAHPVTLAYHPEFLRLLGVREQQLPPVLAATDSLGEVSQSAARTTGLVSGTPVFVGTIDAYCDTLAGGAFIPGQAVDVSGTSEIVSLGVDHKVEGQGVFYTHLAEDAQFICGPMQVGGHLLAWLADSFYPERSEGVPFERMESEASQTAPGADGLVFLPYLQGERAPIWDLQVRGAFLGIKTSHNRKHFSRAVYESVGFAVRHVLEICEDIRGQKVNGVVACGGGARSAFWNKIKADILQKRVLPLETEASACLGATMIAAVGLGFFPNLAKAWAGMSHFGAAVLPDENLADTYNRLYGVYRRAYPGVKTILGTPGVEESK</sequence>
<evidence type="ECO:0000256" key="1">
    <source>
        <dbReference type="ARBA" id="ARBA00009156"/>
    </source>
</evidence>
<evidence type="ECO:0000256" key="3">
    <source>
        <dbReference type="ARBA" id="ARBA00022777"/>
    </source>
</evidence>
<dbReference type="InterPro" id="IPR000577">
    <property type="entry name" value="Carb_kinase_FGGY"/>
</dbReference>
<keyword evidence="8" id="KW-1185">Reference proteome</keyword>
<evidence type="ECO:0000259" key="5">
    <source>
        <dbReference type="Pfam" id="PF00370"/>
    </source>
</evidence>
<dbReference type="Gene3D" id="3.30.420.40">
    <property type="match status" value="2"/>
</dbReference>
<evidence type="ECO:0000313" key="7">
    <source>
        <dbReference type="EMBL" id="GAP13983.1"/>
    </source>
</evidence>
<feature type="domain" description="Carbohydrate kinase FGGY N-terminal" evidence="5">
    <location>
        <begin position="4"/>
        <end position="238"/>
    </location>
</feature>
<dbReference type="PANTHER" id="PTHR43095">
    <property type="entry name" value="SUGAR KINASE"/>
    <property type="match status" value="1"/>
</dbReference>
<dbReference type="GO" id="GO:0016301">
    <property type="term" value="F:kinase activity"/>
    <property type="evidence" value="ECO:0007669"/>
    <property type="project" value="UniProtKB-KW"/>
</dbReference>
<dbReference type="InterPro" id="IPR050406">
    <property type="entry name" value="FGGY_Carb_Kinase"/>
</dbReference>
<keyword evidence="3 4" id="KW-0418">Kinase</keyword>
<dbReference type="AlphaFoldDB" id="A0A0S7B903"/>
<name>A0A0S7B903_9CHLR</name>
<dbReference type="OrthoDB" id="9805576at2"/>
<accession>A0A0S7B903</accession>
<evidence type="ECO:0000256" key="2">
    <source>
        <dbReference type="ARBA" id="ARBA00022679"/>
    </source>
</evidence>
<dbReference type="InterPro" id="IPR018484">
    <property type="entry name" value="FGGY_N"/>
</dbReference>
<feature type="domain" description="Carbohydrate kinase FGGY C-terminal" evidence="6">
    <location>
        <begin position="256"/>
        <end position="441"/>
    </location>
</feature>
<dbReference type="GO" id="GO:0016773">
    <property type="term" value="F:phosphotransferase activity, alcohol group as acceptor"/>
    <property type="evidence" value="ECO:0007669"/>
    <property type="project" value="InterPro"/>
</dbReference>
<dbReference type="SUPFAM" id="SSF53067">
    <property type="entry name" value="Actin-like ATPase domain"/>
    <property type="match status" value="2"/>
</dbReference>
<reference evidence="7" key="1">
    <citation type="submission" date="2015-07" db="EMBL/GenBank/DDBJ databases">
        <title>Draft Genome Sequences of Anaerolinea thermolimosa IMO-1, Bellilinea caldifistulae GOMI-1, Leptolinea tardivitalis YMTK-2, Levilinea saccharolytica KIBI-1,Longilinea arvoryzae KOME-1, Previously Described as Members of the Anaerolineaceae (Chloroflexi).</title>
        <authorList>
            <person name="Sekiguchi Y."/>
            <person name="Ohashi A."/>
            <person name="Matsuura N."/>
            <person name="Tourlousse M.D."/>
        </authorList>
    </citation>
    <scope>NUCLEOTIDE SEQUENCE [LARGE SCALE GENOMIC DNA]</scope>
    <source>
        <strain evidence="7">KOME-1</strain>
    </source>
</reference>
<dbReference type="PANTHER" id="PTHR43095:SF5">
    <property type="entry name" value="XYLULOSE KINASE"/>
    <property type="match status" value="1"/>
</dbReference>
<keyword evidence="2 4" id="KW-0808">Transferase</keyword>
<dbReference type="InterPro" id="IPR018483">
    <property type="entry name" value="Carb_kinase_FGGY_CS"/>
</dbReference>
<dbReference type="RefSeq" id="WP_075073277.1">
    <property type="nucleotide sequence ID" value="NZ_DF967972.1"/>
</dbReference>
<protein>
    <submittedName>
        <fullName evidence="7">Sugar (Pentulose and hexulose) kinase</fullName>
    </submittedName>
</protein>
<dbReference type="STRING" id="360412.LARV_01742"/>
<dbReference type="Pfam" id="PF02782">
    <property type="entry name" value="FGGY_C"/>
    <property type="match status" value="1"/>
</dbReference>
<dbReference type="GO" id="GO:0005975">
    <property type="term" value="P:carbohydrate metabolic process"/>
    <property type="evidence" value="ECO:0007669"/>
    <property type="project" value="InterPro"/>
</dbReference>
<dbReference type="InterPro" id="IPR018485">
    <property type="entry name" value="FGGY_C"/>
</dbReference>
<dbReference type="EMBL" id="DF967972">
    <property type="protein sequence ID" value="GAP13983.1"/>
    <property type="molecule type" value="Genomic_DNA"/>
</dbReference>